<name>A0A9E2NRU5_9FIRM</name>
<dbReference type="InterPro" id="IPR001650">
    <property type="entry name" value="Helicase_C-like"/>
</dbReference>
<dbReference type="GO" id="GO:0006310">
    <property type="term" value="P:DNA recombination"/>
    <property type="evidence" value="ECO:0007669"/>
    <property type="project" value="UniProtKB-UniRule"/>
</dbReference>
<keyword evidence="5 15" id="KW-0378">Hydrolase</keyword>
<dbReference type="NCBIfam" id="NF008168">
    <property type="entry name" value="PRK10917.2-2"/>
    <property type="match status" value="1"/>
</dbReference>
<dbReference type="InterPro" id="IPR027417">
    <property type="entry name" value="P-loop_NTPase"/>
</dbReference>
<dbReference type="Pfam" id="PF17191">
    <property type="entry name" value="RecG_wedge"/>
    <property type="match status" value="1"/>
</dbReference>
<gene>
    <name evidence="18" type="primary">recG</name>
    <name evidence="18" type="ORF">H9864_02885</name>
</gene>
<evidence type="ECO:0000256" key="10">
    <source>
        <dbReference type="ARBA" id="ARBA00023204"/>
    </source>
</evidence>
<dbReference type="InterPro" id="IPR004609">
    <property type="entry name" value="ATP-dep_DNA_helicase_RecG"/>
</dbReference>
<evidence type="ECO:0000256" key="4">
    <source>
        <dbReference type="ARBA" id="ARBA00022763"/>
    </source>
</evidence>
<evidence type="ECO:0000256" key="1">
    <source>
        <dbReference type="ARBA" id="ARBA00007504"/>
    </source>
</evidence>
<keyword evidence="6 15" id="KW-0347">Helicase</keyword>
<evidence type="ECO:0000256" key="9">
    <source>
        <dbReference type="ARBA" id="ARBA00023172"/>
    </source>
</evidence>
<keyword evidence="4 15" id="KW-0227">DNA damage</keyword>
<dbReference type="AlphaFoldDB" id="A0A9E2NRU5"/>
<dbReference type="Proteomes" id="UP000824178">
    <property type="component" value="Unassembled WGS sequence"/>
</dbReference>
<keyword evidence="10 15" id="KW-0234">DNA repair</keyword>
<keyword evidence="7 15" id="KW-0067">ATP-binding</keyword>
<dbReference type="Pfam" id="PF00271">
    <property type="entry name" value="Helicase_C"/>
    <property type="match status" value="1"/>
</dbReference>
<dbReference type="InterPro" id="IPR047112">
    <property type="entry name" value="RecG/Mfd"/>
</dbReference>
<reference evidence="18" key="2">
    <citation type="submission" date="2021-04" db="EMBL/GenBank/DDBJ databases">
        <authorList>
            <person name="Gilroy R."/>
        </authorList>
    </citation>
    <scope>NUCLEOTIDE SEQUENCE</scope>
    <source>
        <strain evidence="18">742</strain>
    </source>
</reference>
<dbReference type="GO" id="GO:0003677">
    <property type="term" value="F:DNA binding"/>
    <property type="evidence" value="ECO:0007669"/>
    <property type="project" value="UniProtKB-KW"/>
</dbReference>
<dbReference type="PANTHER" id="PTHR47964">
    <property type="entry name" value="ATP-DEPENDENT DNA HELICASE HOMOLOG RECG, CHLOROPLASTIC"/>
    <property type="match status" value="1"/>
</dbReference>
<dbReference type="PROSITE" id="PS51194">
    <property type="entry name" value="HELICASE_CTER"/>
    <property type="match status" value="1"/>
</dbReference>
<evidence type="ECO:0000256" key="7">
    <source>
        <dbReference type="ARBA" id="ARBA00022840"/>
    </source>
</evidence>
<dbReference type="SMART" id="SM00487">
    <property type="entry name" value="DEXDc"/>
    <property type="match status" value="1"/>
</dbReference>
<keyword evidence="11" id="KW-0413">Isomerase</keyword>
<evidence type="ECO:0000256" key="6">
    <source>
        <dbReference type="ARBA" id="ARBA00022806"/>
    </source>
</evidence>
<dbReference type="InterPro" id="IPR033454">
    <property type="entry name" value="RecG_wedge"/>
</dbReference>
<dbReference type="SUPFAM" id="SSF50249">
    <property type="entry name" value="Nucleic acid-binding proteins"/>
    <property type="match status" value="1"/>
</dbReference>
<evidence type="ECO:0000313" key="19">
    <source>
        <dbReference type="Proteomes" id="UP000824178"/>
    </source>
</evidence>
<dbReference type="PROSITE" id="PS51192">
    <property type="entry name" value="HELICASE_ATP_BIND_1"/>
    <property type="match status" value="1"/>
</dbReference>
<dbReference type="EC" id="5.6.2.4" evidence="13 15"/>
<sequence>MEQKKDTTLTPDTPVRYLKGVGPKTAQRFEKLGILTLADLLCHYPRRYLDFSRPYSIAEAPLETECVVRAEVMAKPGGRRIAGGRQLDRVTAGDDISTLELVWFNNPYAVPKLQIGETYYFQGMVTGGMLERRMINPQVRTGAQVRSAPFEAVYPQTDGLSSGAIARCIRQLLPHAELLPEPLPAEMLEKYRLPGKAEAVRAIHCPASEEEAAGARRRLIYEELLLLQLGIGRMKNRGAAATGAPMRRADLAPFWASLPFSPTGAQKRAAEQICSDLAGEASMNRLLQGDVGSGKTLVAAAALWACIRNGYQGALLAPTEILAVQHAETLNRLLSPFGIRVALLTGGMKAAARRTTLAAIEADEADLVVGTHAILSGGVSFARLGLAVIDEQHRFGVRQRGALAEKGVNPHLLVMSATPIPRTLGLLIYGDLDISILDELPPGRTPVKTRALTGRKRRDLYGFLDREIGLGRQVYIVCPAIEDSPSGELKAVRTYYEETAKALLPSRRVGLMHGKLKPKEKAAVMEDFKAGRLDALVSTTVIEVGVDVPNATVMVIENAERYGLSALHQLRGRVGRGSKESWCFLVSDHEGEAVRQRLKFLCSTNDGFAVAQYDLETRGPGDFFGSRQHGLPALQIANLMTDTRTLHAAQREAQALLAADPLLTRPDHALLAGQVEQLFRRAGAMN</sequence>
<evidence type="ECO:0000256" key="14">
    <source>
        <dbReference type="ARBA" id="ARBA00048988"/>
    </source>
</evidence>
<dbReference type="Pfam" id="PF19833">
    <property type="entry name" value="RecG_dom3_C"/>
    <property type="match status" value="1"/>
</dbReference>
<feature type="domain" description="Helicase C-terminal" evidence="17">
    <location>
        <begin position="456"/>
        <end position="616"/>
    </location>
</feature>
<keyword evidence="3 15" id="KW-0547">Nucleotide-binding</keyword>
<dbReference type="GO" id="GO:0006281">
    <property type="term" value="P:DNA repair"/>
    <property type="evidence" value="ECO:0007669"/>
    <property type="project" value="UniProtKB-UniRule"/>
</dbReference>
<dbReference type="Pfam" id="PF00270">
    <property type="entry name" value="DEAD"/>
    <property type="match status" value="1"/>
</dbReference>
<evidence type="ECO:0000259" key="17">
    <source>
        <dbReference type="PROSITE" id="PS51194"/>
    </source>
</evidence>
<evidence type="ECO:0000259" key="16">
    <source>
        <dbReference type="PROSITE" id="PS51192"/>
    </source>
</evidence>
<dbReference type="PANTHER" id="PTHR47964:SF1">
    <property type="entry name" value="ATP-DEPENDENT DNA HELICASE HOMOLOG RECG, CHLOROPLASTIC"/>
    <property type="match status" value="1"/>
</dbReference>
<evidence type="ECO:0000256" key="2">
    <source>
        <dbReference type="ARBA" id="ARBA00017846"/>
    </source>
</evidence>
<feature type="domain" description="Helicase ATP-binding" evidence="16">
    <location>
        <begin position="276"/>
        <end position="437"/>
    </location>
</feature>
<comment type="catalytic activity">
    <reaction evidence="14 15">
        <text>ATP + H2O = ADP + phosphate + H(+)</text>
        <dbReference type="Rhea" id="RHEA:13065"/>
        <dbReference type="ChEBI" id="CHEBI:15377"/>
        <dbReference type="ChEBI" id="CHEBI:15378"/>
        <dbReference type="ChEBI" id="CHEBI:30616"/>
        <dbReference type="ChEBI" id="CHEBI:43474"/>
        <dbReference type="ChEBI" id="CHEBI:456216"/>
        <dbReference type="EC" id="5.6.2.4"/>
    </reaction>
</comment>
<dbReference type="GO" id="GO:0043138">
    <property type="term" value="F:3'-5' DNA helicase activity"/>
    <property type="evidence" value="ECO:0007669"/>
    <property type="project" value="UniProtKB-EC"/>
</dbReference>
<evidence type="ECO:0000256" key="5">
    <source>
        <dbReference type="ARBA" id="ARBA00022801"/>
    </source>
</evidence>
<proteinExistence type="inferred from homology"/>
<evidence type="ECO:0000256" key="15">
    <source>
        <dbReference type="RuleBase" id="RU363016"/>
    </source>
</evidence>
<comment type="caution">
    <text evidence="18">The sequence shown here is derived from an EMBL/GenBank/DDBJ whole genome shotgun (WGS) entry which is preliminary data.</text>
</comment>
<dbReference type="Gene3D" id="3.40.50.300">
    <property type="entry name" value="P-loop containing nucleotide triphosphate hydrolases"/>
    <property type="match status" value="2"/>
</dbReference>
<dbReference type="NCBIfam" id="NF008165">
    <property type="entry name" value="PRK10917.1-3"/>
    <property type="match status" value="1"/>
</dbReference>
<dbReference type="NCBIfam" id="TIGR00643">
    <property type="entry name" value="recG"/>
    <property type="match status" value="1"/>
</dbReference>
<reference evidence="18" key="1">
    <citation type="journal article" date="2021" name="PeerJ">
        <title>Extensive microbial diversity within the chicken gut microbiome revealed by metagenomics and culture.</title>
        <authorList>
            <person name="Gilroy R."/>
            <person name="Ravi A."/>
            <person name="Getino M."/>
            <person name="Pursley I."/>
            <person name="Horton D.L."/>
            <person name="Alikhan N.F."/>
            <person name="Baker D."/>
            <person name="Gharbi K."/>
            <person name="Hall N."/>
            <person name="Watson M."/>
            <person name="Adriaenssens E.M."/>
            <person name="Foster-Nyarko E."/>
            <person name="Jarju S."/>
            <person name="Secka A."/>
            <person name="Antonio M."/>
            <person name="Oren A."/>
            <person name="Chaudhuri R.R."/>
            <person name="La Ragione R."/>
            <person name="Hildebrand F."/>
            <person name="Pallen M.J."/>
        </authorList>
    </citation>
    <scope>NUCLEOTIDE SEQUENCE</scope>
    <source>
        <strain evidence="18">742</strain>
    </source>
</reference>
<evidence type="ECO:0000313" key="18">
    <source>
        <dbReference type="EMBL" id="MBU3819309.1"/>
    </source>
</evidence>
<evidence type="ECO:0000256" key="8">
    <source>
        <dbReference type="ARBA" id="ARBA00023125"/>
    </source>
</evidence>
<comment type="similarity">
    <text evidence="1 15">Belongs to the helicase family. RecG subfamily.</text>
</comment>
<dbReference type="InterPro" id="IPR014001">
    <property type="entry name" value="Helicase_ATP-bd"/>
</dbReference>
<evidence type="ECO:0000256" key="13">
    <source>
        <dbReference type="ARBA" id="ARBA00034808"/>
    </source>
</evidence>
<dbReference type="CDD" id="cd04488">
    <property type="entry name" value="RecG_wedge_OBF"/>
    <property type="match status" value="1"/>
</dbReference>
<dbReference type="EMBL" id="JAHLFH010000058">
    <property type="protein sequence ID" value="MBU3819309.1"/>
    <property type="molecule type" value="Genomic_DNA"/>
</dbReference>
<dbReference type="InterPro" id="IPR045562">
    <property type="entry name" value="RecG_dom3_C"/>
</dbReference>
<protein>
    <recommendedName>
        <fullName evidence="2 15">ATP-dependent DNA helicase RecG</fullName>
        <ecNumber evidence="13 15">5.6.2.4</ecNumber>
    </recommendedName>
</protein>
<dbReference type="CDD" id="cd17992">
    <property type="entry name" value="DEXHc_RecG"/>
    <property type="match status" value="1"/>
</dbReference>
<evidence type="ECO:0000256" key="12">
    <source>
        <dbReference type="ARBA" id="ARBA00034617"/>
    </source>
</evidence>
<accession>A0A9E2NRU5</accession>
<evidence type="ECO:0000256" key="11">
    <source>
        <dbReference type="ARBA" id="ARBA00023235"/>
    </source>
</evidence>
<dbReference type="GO" id="GO:0005524">
    <property type="term" value="F:ATP binding"/>
    <property type="evidence" value="ECO:0007669"/>
    <property type="project" value="UniProtKB-KW"/>
</dbReference>
<dbReference type="InterPro" id="IPR011545">
    <property type="entry name" value="DEAD/DEAH_box_helicase_dom"/>
</dbReference>
<dbReference type="Gene3D" id="2.40.50.140">
    <property type="entry name" value="Nucleic acid-binding proteins"/>
    <property type="match status" value="1"/>
</dbReference>
<keyword evidence="9 15" id="KW-0233">DNA recombination</keyword>
<dbReference type="SMART" id="SM00490">
    <property type="entry name" value="HELICc"/>
    <property type="match status" value="1"/>
</dbReference>
<keyword evidence="8" id="KW-0238">DNA-binding</keyword>
<dbReference type="GO" id="GO:0016787">
    <property type="term" value="F:hydrolase activity"/>
    <property type="evidence" value="ECO:0007669"/>
    <property type="project" value="UniProtKB-KW"/>
</dbReference>
<dbReference type="SUPFAM" id="SSF52540">
    <property type="entry name" value="P-loop containing nucleoside triphosphate hydrolases"/>
    <property type="match status" value="2"/>
</dbReference>
<comment type="function">
    <text evidence="15">Plays a critical role in recombination and DNA repair. Helps process Holliday junction intermediates to mature products by catalyzing branch migration. Has replication fork regression activity, unwinds stalled or blocked replication forks to make a HJ that can be resolved. Has a DNA unwinding activity characteristic of a DNA helicase with 3'-5' polarity.</text>
</comment>
<comment type="catalytic activity">
    <reaction evidence="12 15">
        <text>Couples ATP hydrolysis with the unwinding of duplex DNA by translocating in the 3'-5' direction.</text>
        <dbReference type="EC" id="5.6.2.4"/>
    </reaction>
</comment>
<evidence type="ECO:0000256" key="3">
    <source>
        <dbReference type="ARBA" id="ARBA00022741"/>
    </source>
</evidence>
<dbReference type="Gene3D" id="1.10.150.20">
    <property type="entry name" value="5' to 3' exonuclease, C-terminal subdomain"/>
    <property type="match status" value="1"/>
</dbReference>
<dbReference type="InterPro" id="IPR012340">
    <property type="entry name" value="NA-bd_OB-fold"/>
</dbReference>
<organism evidence="18 19">
    <name type="scientific">Candidatus Faecalibacterium intestinavium</name>
    <dbReference type="NCBI Taxonomy" id="2838580"/>
    <lineage>
        <taxon>Bacteria</taxon>
        <taxon>Bacillati</taxon>
        <taxon>Bacillota</taxon>
        <taxon>Clostridia</taxon>
        <taxon>Eubacteriales</taxon>
        <taxon>Oscillospiraceae</taxon>
        <taxon>Faecalibacterium</taxon>
    </lineage>
</organism>